<keyword evidence="2" id="KW-1185">Reference proteome</keyword>
<proteinExistence type="predicted"/>
<dbReference type="InterPro" id="IPR023393">
    <property type="entry name" value="START-like_dom_sf"/>
</dbReference>
<dbReference type="InterPro" id="IPR019587">
    <property type="entry name" value="Polyketide_cyclase/dehydratase"/>
</dbReference>
<name>A0A1V6PXY0_9EURO</name>
<evidence type="ECO:0000313" key="1">
    <source>
        <dbReference type="EMBL" id="OQD81898.1"/>
    </source>
</evidence>
<dbReference type="AlphaFoldDB" id="A0A1V6PXY0"/>
<dbReference type="Proteomes" id="UP000191672">
    <property type="component" value="Unassembled WGS sequence"/>
</dbReference>
<dbReference type="CDD" id="cd07822">
    <property type="entry name" value="SRPBCC_4"/>
    <property type="match status" value="1"/>
</dbReference>
<evidence type="ECO:0000313" key="2">
    <source>
        <dbReference type="Proteomes" id="UP000191672"/>
    </source>
</evidence>
<protein>
    <recommendedName>
        <fullName evidence="3">Coenzyme Q-binding protein COQ10 START domain-containing protein</fullName>
    </recommendedName>
</protein>
<reference evidence="2" key="1">
    <citation type="journal article" date="2017" name="Nat. Microbiol.">
        <title>Global analysis of biosynthetic gene clusters reveals vast potential of secondary metabolite production in Penicillium species.</title>
        <authorList>
            <person name="Nielsen J.C."/>
            <person name="Grijseels S."/>
            <person name="Prigent S."/>
            <person name="Ji B."/>
            <person name="Dainat J."/>
            <person name="Nielsen K.F."/>
            <person name="Frisvad J.C."/>
            <person name="Workman M."/>
            <person name="Nielsen J."/>
        </authorList>
    </citation>
    <scope>NUCLEOTIDE SEQUENCE [LARGE SCALE GENOMIC DNA]</scope>
    <source>
        <strain evidence="2">IBT 31811</strain>
    </source>
</reference>
<gene>
    <name evidence="1" type="ORF">PENANT_c024G00762</name>
</gene>
<dbReference type="EMBL" id="MDYN01000024">
    <property type="protein sequence ID" value="OQD81898.1"/>
    <property type="molecule type" value="Genomic_DNA"/>
</dbReference>
<organism evidence="1 2">
    <name type="scientific">Penicillium antarcticum</name>
    <dbReference type="NCBI Taxonomy" id="416450"/>
    <lineage>
        <taxon>Eukaryota</taxon>
        <taxon>Fungi</taxon>
        <taxon>Dikarya</taxon>
        <taxon>Ascomycota</taxon>
        <taxon>Pezizomycotina</taxon>
        <taxon>Eurotiomycetes</taxon>
        <taxon>Eurotiomycetidae</taxon>
        <taxon>Eurotiales</taxon>
        <taxon>Aspergillaceae</taxon>
        <taxon>Penicillium</taxon>
    </lineage>
</organism>
<sequence>MTNPHGPTLEDPSNATRATPTITPEAAVLHIGSSTFINAPAAKVWESLTDTSTWPAWNSFVPRVTIRSQPSNATNETTDLSPILQKDTRFIFHVRMDPTSTSKKPQAATDVYGRVTECSAPNAETGEIGRIVWGVDPDAPGAHSLSMLKAERVHEVKAVEGGTELWVDDLCRFVQLPAAGGDVSGRENIAVDETGDRMPGDVASA</sequence>
<dbReference type="Pfam" id="PF10604">
    <property type="entry name" value="Polyketide_cyc2"/>
    <property type="match status" value="1"/>
</dbReference>
<dbReference type="Gene3D" id="3.30.530.20">
    <property type="match status" value="1"/>
</dbReference>
<comment type="caution">
    <text evidence="1">The sequence shown here is derived from an EMBL/GenBank/DDBJ whole genome shotgun (WGS) entry which is preliminary data.</text>
</comment>
<accession>A0A1V6PXY0</accession>
<evidence type="ECO:0008006" key="3">
    <source>
        <dbReference type="Google" id="ProtNLM"/>
    </source>
</evidence>
<dbReference type="SUPFAM" id="SSF55961">
    <property type="entry name" value="Bet v1-like"/>
    <property type="match status" value="1"/>
</dbReference>